<feature type="compositionally biased region" description="Basic and acidic residues" evidence="1">
    <location>
        <begin position="385"/>
        <end position="394"/>
    </location>
</feature>
<organism evidence="2">
    <name type="scientific">mine drainage metagenome</name>
    <dbReference type="NCBI Taxonomy" id="410659"/>
    <lineage>
        <taxon>unclassified sequences</taxon>
        <taxon>metagenomes</taxon>
        <taxon>ecological metagenomes</taxon>
    </lineage>
</organism>
<protein>
    <submittedName>
        <fullName evidence="2">Uncharacterized protein</fullName>
    </submittedName>
</protein>
<reference evidence="2" key="1">
    <citation type="submission" date="2016-10" db="EMBL/GenBank/DDBJ databases">
        <title>Sequence of Gallionella enrichment culture.</title>
        <authorList>
            <person name="Poehlein A."/>
            <person name="Muehling M."/>
            <person name="Daniel R."/>
        </authorList>
    </citation>
    <scope>NUCLEOTIDE SEQUENCE</scope>
</reference>
<feature type="compositionally biased region" description="Basic and acidic residues" evidence="1">
    <location>
        <begin position="152"/>
        <end position="163"/>
    </location>
</feature>
<feature type="region of interest" description="Disordered" evidence="1">
    <location>
        <begin position="151"/>
        <end position="172"/>
    </location>
</feature>
<dbReference type="EMBL" id="MLJW01000523">
    <property type="protein sequence ID" value="OIQ85751.1"/>
    <property type="molecule type" value="Genomic_DNA"/>
</dbReference>
<evidence type="ECO:0000256" key="1">
    <source>
        <dbReference type="SAM" id="MobiDB-lite"/>
    </source>
</evidence>
<accession>A0A1J5R0Z9</accession>
<evidence type="ECO:0000313" key="2">
    <source>
        <dbReference type="EMBL" id="OIQ85751.1"/>
    </source>
</evidence>
<dbReference type="AlphaFoldDB" id="A0A1J5R0Z9"/>
<feature type="region of interest" description="Disordered" evidence="1">
    <location>
        <begin position="377"/>
        <end position="411"/>
    </location>
</feature>
<gene>
    <name evidence="2" type="ORF">GALL_323880</name>
</gene>
<name>A0A1J5R0Z9_9ZZZZ</name>
<comment type="caution">
    <text evidence="2">The sequence shown here is derived from an EMBL/GenBank/DDBJ whole genome shotgun (WGS) entry which is preliminary data.</text>
</comment>
<sequence>MREDARVDPRFTCPDVVRVRGQALAQREAGLGREPRQVVDVRPRSLGVDVVRRQRAHAAPVVDARAHQETELGRVGEVGRRLHTRPRTEHEPRDRDGGGVLLGREVVGRPHDGAVLRTEVLDDRLLDVAVPTVRGADGEHRVDPLGVGLADAEQHAGRERDPRPPGVLQDPQAQRRVLVRRAVVRLARGGPQTAARRLEHHAHRRCDRLEPLDLLPRHHARVEVREQPGLLEHPDRHRAQVRERRVVAVRVEPLASDRPAVLRPVAEREERLLAAESGTLGGDSEHLVRREVRRATLTRELGRRLDECAVVAPVAAQVRQRDEDLARVRDHPGAARSLETGVAYSTGRGEQPVEVGAAGVQQRLRLGAVEGDAVIGTTQGAAEGGGRRDERLLDGHGTSRVPGTRDMRAHR</sequence>
<proteinExistence type="predicted"/>